<accession>A0A6S6VWG7</accession>
<keyword evidence="8 10" id="KW-0472">Membrane</keyword>
<evidence type="ECO:0000256" key="4">
    <source>
        <dbReference type="ARBA" id="ARBA00022692"/>
    </source>
</evidence>
<evidence type="ECO:0000256" key="9">
    <source>
        <dbReference type="SAM" id="MobiDB-lite"/>
    </source>
</evidence>
<reference evidence="11" key="1">
    <citation type="submission" date="2021-02" db="EMBL/GenBank/DDBJ databases">
        <authorList>
            <person name="Syme A R."/>
            <person name="Syme A R."/>
            <person name="Moolhuijzen P."/>
        </authorList>
    </citation>
    <scope>NUCLEOTIDE SEQUENCE</scope>
    <source>
        <strain evidence="11">W1-1</strain>
    </source>
</reference>
<name>A0A6S6VWG7_9PLEO</name>
<dbReference type="SUPFAM" id="SSF103464">
    <property type="entry name" value="Oligosaccharyltransferase subunit ost4p"/>
    <property type="match status" value="1"/>
</dbReference>
<evidence type="ECO:0000256" key="5">
    <source>
        <dbReference type="ARBA" id="ARBA00022824"/>
    </source>
</evidence>
<comment type="similarity">
    <text evidence="2">Belongs to the OST4 family.</text>
</comment>
<dbReference type="InterPro" id="IPR051307">
    <property type="entry name" value="OST4"/>
</dbReference>
<comment type="subcellular location">
    <subcellularLocation>
        <location evidence="1">Endoplasmic reticulum membrane</location>
        <topology evidence="1">Single-pass type III membrane protein</topology>
    </subcellularLocation>
</comment>
<dbReference type="Proteomes" id="UP000472372">
    <property type="component" value="Chromosome 2"/>
</dbReference>
<gene>
    <name evidence="11" type="ORF">PTTW11_02264</name>
</gene>
<evidence type="ECO:0000256" key="10">
    <source>
        <dbReference type="SAM" id="Phobius"/>
    </source>
</evidence>
<dbReference type="Pfam" id="PF10215">
    <property type="entry name" value="Ost4"/>
    <property type="match status" value="1"/>
</dbReference>
<feature type="region of interest" description="Disordered" evidence="9">
    <location>
        <begin position="1"/>
        <end position="33"/>
    </location>
</feature>
<evidence type="ECO:0000256" key="3">
    <source>
        <dbReference type="ARBA" id="ARBA00017662"/>
    </source>
</evidence>
<dbReference type="PANTHER" id="PTHR48164">
    <property type="entry name" value="DOLICHYL-DIPHOSPHOOLIGOSACCHARIDE--PROTEIN GLYCOSYLTRANSFERASE SUBUNIT 4"/>
    <property type="match status" value="1"/>
</dbReference>
<dbReference type="InterPro" id="IPR018943">
    <property type="entry name" value="Oligosaccaryltransferase"/>
</dbReference>
<dbReference type="EMBL" id="HG992978">
    <property type="protein sequence ID" value="CAE7011862.1"/>
    <property type="molecule type" value="Genomic_DNA"/>
</dbReference>
<organism evidence="11 12">
    <name type="scientific">Pyrenophora teres f. teres</name>
    <dbReference type="NCBI Taxonomy" id="97479"/>
    <lineage>
        <taxon>Eukaryota</taxon>
        <taxon>Fungi</taxon>
        <taxon>Dikarya</taxon>
        <taxon>Ascomycota</taxon>
        <taxon>Pezizomycotina</taxon>
        <taxon>Dothideomycetes</taxon>
        <taxon>Pleosporomycetidae</taxon>
        <taxon>Pleosporales</taxon>
        <taxon>Pleosporineae</taxon>
        <taxon>Pleosporaceae</taxon>
        <taxon>Pyrenophora</taxon>
    </lineage>
</organism>
<sequence>MDRRHSRSSNVASSAHMNPSNQSQHTNGPDIPDFKLSLTKMITDSQLYSLAIFLGSAAMMLIVLYHFLEVNSEDHKVQEKPKAAAGKSKAKA</sequence>
<feature type="compositionally biased region" description="Polar residues" evidence="9">
    <location>
        <begin position="8"/>
        <end position="27"/>
    </location>
</feature>
<evidence type="ECO:0000256" key="6">
    <source>
        <dbReference type="ARBA" id="ARBA00022968"/>
    </source>
</evidence>
<dbReference type="GO" id="GO:0008250">
    <property type="term" value="C:oligosaccharyltransferase complex"/>
    <property type="evidence" value="ECO:0007669"/>
    <property type="project" value="TreeGrafter"/>
</dbReference>
<dbReference type="AlphaFoldDB" id="A0A6S6VWG7"/>
<evidence type="ECO:0000256" key="8">
    <source>
        <dbReference type="ARBA" id="ARBA00023136"/>
    </source>
</evidence>
<dbReference type="InterPro" id="IPR036330">
    <property type="entry name" value="Ost4p_sf"/>
</dbReference>
<evidence type="ECO:0000256" key="7">
    <source>
        <dbReference type="ARBA" id="ARBA00022989"/>
    </source>
</evidence>
<proteinExistence type="inferred from homology"/>
<dbReference type="PANTHER" id="PTHR48164:SF1">
    <property type="entry name" value="DOLICHYL-DIPHOSPHOOLIGOSACCHARIDE--PROTEIN GLYCOSYLTRANSFERASE SUBUNIT 4"/>
    <property type="match status" value="1"/>
</dbReference>
<feature type="transmembrane region" description="Helical" evidence="10">
    <location>
        <begin position="47"/>
        <end position="68"/>
    </location>
</feature>
<evidence type="ECO:0000256" key="1">
    <source>
        <dbReference type="ARBA" id="ARBA00004643"/>
    </source>
</evidence>
<keyword evidence="4 10" id="KW-0812">Transmembrane</keyword>
<keyword evidence="7 10" id="KW-1133">Transmembrane helix</keyword>
<keyword evidence="5" id="KW-0256">Endoplasmic reticulum</keyword>
<dbReference type="GO" id="GO:0018279">
    <property type="term" value="P:protein N-linked glycosylation via asparagine"/>
    <property type="evidence" value="ECO:0007669"/>
    <property type="project" value="TreeGrafter"/>
</dbReference>
<evidence type="ECO:0000313" key="11">
    <source>
        <dbReference type="EMBL" id="CAE7011862.1"/>
    </source>
</evidence>
<keyword evidence="6" id="KW-0735">Signal-anchor</keyword>
<protein>
    <recommendedName>
        <fullName evidence="3">Dolichyl-diphosphooligosaccharide--protein glycosyltransferase subunit 4</fullName>
    </recommendedName>
</protein>
<evidence type="ECO:0000256" key="2">
    <source>
        <dbReference type="ARBA" id="ARBA00007685"/>
    </source>
</evidence>
<evidence type="ECO:0000313" key="12">
    <source>
        <dbReference type="Proteomes" id="UP000472372"/>
    </source>
</evidence>